<protein>
    <recommendedName>
        <fullName evidence="4">Type I restriction modification DNA specificity domain-containing protein</fullName>
    </recommendedName>
</protein>
<evidence type="ECO:0000313" key="5">
    <source>
        <dbReference type="EMBL" id="KYH13694.1"/>
    </source>
</evidence>
<evidence type="ECO:0000259" key="4">
    <source>
        <dbReference type="Pfam" id="PF01420"/>
    </source>
</evidence>
<dbReference type="Proteomes" id="UP000075418">
    <property type="component" value="Unassembled WGS sequence"/>
</dbReference>
<dbReference type="RefSeq" id="WP_061853925.1">
    <property type="nucleotide sequence ID" value="NZ_LUGM01000002.1"/>
</dbReference>
<dbReference type="InterPro" id="IPR044946">
    <property type="entry name" value="Restrct_endonuc_typeI_TRD_sf"/>
</dbReference>
<dbReference type="SUPFAM" id="SSF116734">
    <property type="entry name" value="DNA methylase specificity domain"/>
    <property type="match status" value="1"/>
</dbReference>
<dbReference type="Pfam" id="PF01420">
    <property type="entry name" value="Methylase_S"/>
    <property type="match status" value="1"/>
</dbReference>
<organism evidence="5 6">
    <name type="scientific">Staphylococcus kloosii</name>
    <dbReference type="NCBI Taxonomy" id="29384"/>
    <lineage>
        <taxon>Bacteria</taxon>
        <taxon>Bacillati</taxon>
        <taxon>Bacillota</taxon>
        <taxon>Bacilli</taxon>
        <taxon>Bacillales</taxon>
        <taxon>Staphylococcaceae</taxon>
        <taxon>Staphylococcus</taxon>
    </lineage>
</organism>
<sequence length="185" mass="21653">MNLQHKAKIIPGVLTSRIKEDSTGTRYKLYDNYDFYKDTYDDVKPDVTAKYVTVANDSAKVIVQQGDVVINLTLQQAAMIHTDNELFLTFNFSKVELHDDIDPLYFVYWFNQSREARNQIYKFVQSGTQTKKISIHSLRTMDMTYPSLAEQQLIGKLFEARERKQALLREKYTKETQLLTTKYLT</sequence>
<dbReference type="AlphaFoldDB" id="A0A151A2Q2"/>
<reference evidence="5 6" key="1">
    <citation type="submission" date="2016-02" db="EMBL/GenBank/DDBJ databases">
        <title>Draft genome sequence of hydrocarbon degrading Staphylococcus saprophyticus Strain CNV2, isolated from crude-oil contaminated soil from Noonmati Oil Refinery, Guwahati, Assam, India.</title>
        <authorList>
            <person name="Mukherjee A."/>
            <person name="Chettri B."/>
            <person name="Langpoklakpam J."/>
            <person name="Singh A.K."/>
            <person name="Chattopadhyay D.J."/>
        </authorList>
    </citation>
    <scope>NUCLEOTIDE SEQUENCE [LARGE SCALE GENOMIC DNA]</scope>
    <source>
        <strain evidence="5 6">CNV2</strain>
    </source>
</reference>
<dbReference type="GO" id="GO:0009307">
    <property type="term" value="P:DNA restriction-modification system"/>
    <property type="evidence" value="ECO:0007669"/>
    <property type="project" value="UniProtKB-KW"/>
</dbReference>
<keyword evidence="2" id="KW-0680">Restriction system</keyword>
<keyword evidence="3" id="KW-0238">DNA-binding</keyword>
<evidence type="ECO:0000313" key="6">
    <source>
        <dbReference type="Proteomes" id="UP000075418"/>
    </source>
</evidence>
<evidence type="ECO:0000256" key="3">
    <source>
        <dbReference type="ARBA" id="ARBA00023125"/>
    </source>
</evidence>
<comment type="caution">
    <text evidence="5">The sequence shown here is derived from an EMBL/GenBank/DDBJ whole genome shotgun (WGS) entry which is preliminary data.</text>
</comment>
<accession>A0A151A2Q2</accession>
<feature type="domain" description="Type I restriction modification DNA specificity" evidence="4">
    <location>
        <begin position="44"/>
        <end position="171"/>
    </location>
</feature>
<evidence type="ECO:0000256" key="2">
    <source>
        <dbReference type="ARBA" id="ARBA00022747"/>
    </source>
</evidence>
<dbReference type="Gene3D" id="3.90.220.20">
    <property type="entry name" value="DNA methylase specificity domains"/>
    <property type="match status" value="1"/>
</dbReference>
<dbReference type="CDD" id="cd16961">
    <property type="entry name" value="RMtype1_S_TRD-CR_like"/>
    <property type="match status" value="1"/>
</dbReference>
<comment type="similarity">
    <text evidence="1">Belongs to the type-I restriction system S methylase family.</text>
</comment>
<dbReference type="GO" id="GO:0003677">
    <property type="term" value="F:DNA binding"/>
    <property type="evidence" value="ECO:0007669"/>
    <property type="project" value="UniProtKB-KW"/>
</dbReference>
<dbReference type="EMBL" id="LUGM01000002">
    <property type="protein sequence ID" value="KYH13694.1"/>
    <property type="molecule type" value="Genomic_DNA"/>
</dbReference>
<proteinExistence type="inferred from homology"/>
<name>A0A151A2Q2_9STAP</name>
<dbReference type="InterPro" id="IPR000055">
    <property type="entry name" value="Restrct_endonuc_typeI_TRD"/>
</dbReference>
<evidence type="ECO:0000256" key="1">
    <source>
        <dbReference type="ARBA" id="ARBA00010923"/>
    </source>
</evidence>
<gene>
    <name evidence="5" type="ORF">A0131_02585</name>
</gene>